<feature type="region of interest" description="Disordered" evidence="1">
    <location>
        <begin position="156"/>
        <end position="185"/>
    </location>
</feature>
<gene>
    <name evidence="3" type="primary">lon_4</name>
    <name evidence="3" type="ORF">BHAOGJBA_4272</name>
</gene>
<dbReference type="GO" id="GO:0004176">
    <property type="term" value="F:ATP-dependent peptidase activity"/>
    <property type="evidence" value="ECO:0007669"/>
    <property type="project" value="InterPro"/>
</dbReference>
<dbReference type="GO" id="GO:0006508">
    <property type="term" value="P:proteolysis"/>
    <property type="evidence" value="ECO:0007669"/>
    <property type="project" value="UniProtKB-KW"/>
</dbReference>
<dbReference type="InterPro" id="IPR027065">
    <property type="entry name" value="Lon_Prtase"/>
</dbReference>
<organism evidence="3 4">
    <name type="scientific">Methylobacterium hispanicum</name>
    <dbReference type="NCBI Taxonomy" id="270350"/>
    <lineage>
        <taxon>Bacteria</taxon>
        <taxon>Pseudomonadati</taxon>
        <taxon>Pseudomonadota</taxon>
        <taxon>Alphaproteobacteria</taxon>
        <taxon>Hyphomicrobiales</taxon>
        <taxon>Methylobacteriaceae</taxon>
        <taxon>Methylobacterium</taxon>
    </lineage>
</organism>
<keyword evidence="4" id="KW-1185">Reference proteome</keyword>
<evidence type="ECO:0000313" key="3">
    <source>
        <dbReference type="EMBL" id="GJD90730.1"/>
    </source>
</evidence>
<dbReference type="GO" id="GO:0030163">
    <property type="term" value="P:protein catabolic process"/>
    <property type="evidence" value="ECO:0007669"/>
    <property type="project" value="InterPro"/>
</dbReference>
<comment type="caution">
    <text evidence="3">The sequence shown here is derived from an EMBL/GenBank/DDBJ whole genome shotgun (WGS) entry which is preliminary data.</text>
</comment>
<keyword evidence="3" id="KW-0378">Hydrolase</keyword>
<evidence type="ECO:0000256" key="1">
    <source>
        <dbReference type="SAM" id="MobiDB-lite"/>
    </source>
</evidence>
<proteinExistence type="predicted"/>
<feature type="domain" description="AAA+ ATPase" evidence="2">
    <location>
        <begin position="277"/>
        <end position="421"/>
    </location>
</feature>
<dbReference type="Pfam" id="PF00004">
    <property type="entry name" value="AAA"/>
    <property type="match status" value="1"/>
</dbReference>
<dbReference type="InterPro" id="IPR003959">
    <property type="entry name" value="ATPase_AAA_core"/>
</dbReference>
<dbReference type="GO" id="GO:0005524">
    <property type="term" value="F:ATP binding"/>
    <property type="evidence" value="ECO:0007669"/>
    <property type="project" value="InterPro"/>
</dbReference>
<dbReference type="Proteomes" id="UP001055247">
    <property type="component" value="Unassembled WGS sequence"/>
</dbReference>
<reference evidence="3" key="1">
    <citation type="journal article" date="2016" name="Front. Microbiol.">
        <title>Genome Sequence of the Piezophilic, Mesophilic Sulfate-Reducing Bacterium Desulfovibrio indicus J2T.</title>
        <authorList>
            <person name="Cao J."/>
            <person name="Maignien L."/>
            <person name="Shao Z."/>
            <person name="Alain K."/>
            <person name="Jebbar M."/>
        </authorList>
    </citation>
    <scope>NUCLEOTIDE SEQUENCE</scope>
    <source>
        <strain evidence="3">DSM 16372</strain>
    </source>
</reference>
<dbReference type="Gene3D" id="3.40.50.300">
    <property type="entry name" value="P-loop containing nucleotide triphosphate hydrolases"/>
    <property type="match status" value="1"/>
</dbReference>
<dbReference type="RefSeq" id="WP_238230920.1">
    <property type="nucleotide sequence ID" value="NZ_BPQO01000020.1"/>
</dbReference>
<dbReference type="InterPro" id="IPR003593">
    <property type="entry name" value="AAA+_ATPase"/>
</dbReference>
<reference evidence="3" key="2">
    <citation type="submission" date="2021-08" db="EMBL/GenBank/DDBJ databases">
        <authorList>
            <person name="Tani A."/>
            <person name="Ola A."/>
            <person name="Ogura Y."/>
            <person name="Katsura K."/>
            <person name="Hayashi T."/>
        </authorList>
    </citation>
    <scope>NUCLEOTIDE SEQUENCE</scope>
    <source>
        <strain evidence="3">DSM 16372</strain>
    </source>
</reference>
<dbReference type="EMBL" id="BPQO01000020">
    <property type="protein sequence ID" value="GJD90730.1"/>
    <property type="molecule type" value="Genomic_DNA"/>
</dbReference>
<dbReference type="GO" id="GO:0004252">
    <property type="term" value="F:serine-type endopeptidase activity"/>
    <property type="evidence" value="ECO:0007669"/>
    <property type="project" value="InterPro"/>
</dbReference>
<dbReference type="SMART" id="SM00382">
    <property type="entry name" value="AAA"/>
    <property type="match status" value="1"/>
</dbReference>
<evidence type="ECO:0000259" key="2">
    <source>
        <dbReference type="SMART" id="SM00382"/>
    </source>
</evidence>
<accession>A0AAV4ZRX3</accession>
<dbReference type="PANTHER" id="PTHR10046">
    <property type="entry name" value="ATP DEPENDENT LON PROTEASE FAMILY MEMBER"/>
    <property type="match status" value="1"/>
</dbReference>
<protein>
    <submittedName>
        <fullName evidence="3">Lon protease</fullName>
    </submittedName>
</protein>
<name>A0AAV4ZRX3_9HYPH</name>
<sequence>MDAERLSPRVDEMWLEPHAAGEGVRNAAAALAGVSVDTLFNRMASSAVAGGPDAAYAVGMALVASALDASPVEGTMHRGLGLSWLWIAACRGHVAAAMEIGRSLSAESAAEFPRRPQADLSSLAQHWFNVATAAGTDRPAAAGPIGGLRTGRGRGAGIPRVVPPQPLADPARGLPRESRRSASAAFPRGKVVLRQGIGDPASTEGTALAKRYAALLGGPIPCVGRVPKPGEIMAFFERKWPWAMCVAEHLQSQADLLTLAGLGHSADPIYGGGATVTIEPILLVGEPGSGKTRLAKAIGDLFGLPRVLVPCGGSSDHGGLAAFSRGWSTARACAPAQAMAEHGCANPLMILDEIDKASRPGGQNGSVMGTALSMMEEAQEYHDSCLMAPIDLSAVTFIGIANDEKLLESALLDRFDVQRIPRPKSEHVPVILEAIRDDVIERLGIHPSAFPKTTREDLKRFRDLFDGSSGSLRVLRKAYRRMIGVKAGLQLRDDMDGGRQLN</sequence>
<dbReference type="SUPFAM" id="SSF52540">
    <property type="entry name" value="P-loop containing nucleoside triphosphate hydrolases"/>
    <property type="match status" value="1"/>
</dbReference>
<keyword evidence="3" id="KW-0645">Protease</keyword>
<dbReference type="InterPro" id="IPR027417">
    <property type="entry name" value="P-loop_NTPase"/>
</dbReference>
<evidence type="ECO:0000313" key="4">
    <source>
        <dbReference type="Proteomes" id="UP001055247"/>
    </source>
</evidence>
<dbReference type="GO" id="GO:0016887">
    <property type="term" value="F:ATP hydrolysis activity"/>
    <property type="evidence" value="ECO:0007669"/>
    <property type="project" value="InterPro"/>
</dbReference>
<dbReference type="AlphaFoldDB" id="A0AAV4ZRX3"/>